<protein>
    <recommendedName>
        <fullName evidence="7">Paired domain-containing protein</fullName>
    </recommendedName>
</protein>
<dbReference type="EMBL" id="RCMG01000326">
    <property type="protein sequence ID" value="KAG2856596.1"/>
    <property type="molecule type" value="Genomic_DNA"/>
</dbReference>
<dbReference type="InterPro" id="IPR009057">
    <property type="entry name" value="Homeodomain-like_sf"/>
</dbReference>
<reference evidence="5 6" key="1">
    <citation type="submission" date="2018-01" db="EMBL/GenBank/DDBJ databases">
        <title>Draft genome of the strawberry crown rot pathogen Phytophthora cactorum.</title>
        <authorList>
            <person name="Armitage A.D."/>
            <person name="Lysoe E."/>
            <person name="Nellist C.F."/>
            <person name="Harrison R.J."/>
            <person name="Brurberg M.B."/>
        </authorList>
    </citation>
    <scope>NUCLEOTIDE SEQUENCE [LARGE SCALE GENOMIC DNA]</scope>
    <source>
        <strain evidence="5 6">10300</strain>
    </source>
</reference>
<dbReference type="Proteomes" id="UP000251314">
    <property type="component" value="Unassembled WGS sequence"/>
</dbReference>
<sequence>MGRQCHEYSHDLRVLCVQKHLRGLGNTKISKMPRGSVRNIIKLFKKNGHSVVSPRTRRKKTTDVRQDRRIVRVVENNRFISAAKLAAEGETDIGRKIFFSVDYPL</sequence>
<dbReference type="Proteomes" id="UP000735874">
    <property type="component" value="Unassembled WGS sequence"/>
</dbReference>
<dbReference type="VEuPathDB" id="FungiDB:PC110_g9536"/>
<dbReference type="EMBL" id="RCMK01000314">
    <property type="protein sequence ID" value="KAG2937090.1"/>
    <property type="molecule type" value="Genomic_DNA"/>
</dbReference>
<evidence type="ECO:0000313" key="1">
    <source>
        <dbReference type="EMBL" id="KAG2856596.1"/>
    </source>
</evidence>
<evidence type="ECO:0008006" key="7">
    <source>
        <dbReference type="Google" id="ProtNLM"/>
    </source>
</evidence>
<dbReference type="Proteomes" id="UP000774804">
    <property type="component" value="Unassembled WGS sequence"/>
</dbReference>
<comment type="caution">
    <text evidence="5">The sequence shown here is derived from an EMBL/GenBank/DDBJ whole genome shotgun (WGS) entry which is preliminary data.</text>
</comment>
<dbReference type="EMBL" id="MJFZ01000211">
    <property type="protein sequence ID" value="RAW34152.1"/>
    <property type="molecule type" value="Genomic_DNA"/>
</dbReference>
<organism evidence="5 6">
    <name type="scientific">Phytophthora cactorum</name>
    <dbReference type="NCBI Taxonomy" id="29920"/>
    <lineage>
        <taxon>Eukaryota</taxon>
        <taxon>Sar</taxon>
        <taxon>Stramenopiles</taxon>
        <taxon>Oomycota</taxon>
        <taxon>Peronosporomycetes</taxon>
        <taxon>Peronosporales</taxon>
        <taxon>Peronosporaceae</taxon>
        <taxon>Phytophthora</taxon>
    </lineage>
</organism>
<dbReference type="InterPro" id="IPR036388">
    <property type="entry name" value="WH-like_DNA-bd_sf"/>
</dbReference>
<accession>A0A329SF32</accession>
<dbReference type="Gene3D" id="1.10.10.10">
    <property type="entry name" value="Winged helix-like DNA-binding domain superfamily/Winged helix DNA-binding domain"/>
    <property type="match status" value="1"/>
</dbReference>
<keyword evidence="6" id="KW-1185">Reference proteome</keyword>
<gene>
    <name evidence="5" type="ORF">PC110_g9536</name>
    <name evidence="1" type="ORF">PC113_g11433</name>
    <name evidence="2" type="ORF">PC115_g10363</name>
    <name evidence="3" type="ORF">PC117_g11833</name>
    <name evidence="4" type="ORF">PC129_g9182</name>
</gene>
<evidence type="ECO:0000313" key="5">
    <source>
        <dbReference type="EMBL" id="RAW34152.1"/>
    </source>
</evidence>
<name>A0A329SF32_9STRA</name>
<dbReference type="Proteomes" id="UP000760860">
    <property type="component" value="Unassembled WGS sequence"/>
</dbReference>
<dbReference type="Proteomes" id="UP000736787">
    <property type="component" value="Unassembled WGS sequence"/>
</dbReference>
<dbReference type="OrthoDB" id="10388543at2759"/>
<dbReference type="AlphaFoldDB" id="A0A329SF32"/>
<evidence type="ECO:0000313" key="6">
    <source>
        <dbReference type="Proteomes" id="UP000251314"/>
    </source>
</evidence>
<dbReference type="SUPFAM" id="SSF46689">
    <property type="entry name" value="Homeodomain-like"/>
    <property type="match status" value="1"/>
</dbReference>
<evidence type="ECO:0000313" key="4">
    <source>
        <dbReference type="EMBL" id="KAG3220069.1"/>
    </source>
</evidence>
<reference evidence="1" key="2">
    <citation type="submission" date="2018-10" db="EMBL/GenBank/DDBJ databases">
        <title>Effector identification in a new, highly contiguous assembly of the strawberry crown rot pathogen Phytophthora cactorum.</title>
        <authorList>
            <person name="Armitage A.D."/>
            <person name="Nellist C.F."/>
            <person name="Bates H."/>
            <person name="Vickerstaff R.J."/>
            <person name="Harrison R.J."/>
        </authorList>
    </citation>
    <scope>NUCLEOTIDE SEQUENCE</scope>
    <source>
        <strain evidence="1">15-7</strain>
        <strain evidence="2">4032</strain>
        <strain evidence="3">4040</strain>
        <strain evidence="4">P421</strain>
    </source>
</reference>
<dbReference type="EMBL" id="RCMI01000304">
    <property type="protein sequence ID" value="KAG2918769.1"/>
    <property type="molecule type" value="Genomic_DNA"/>
</dbReference>
<evidence type="ECO:0000313" key="2">
    <source>
        <dbReference type="EMBL" id="KAG2918769.1"/>
    </source>
</evidence>
<proteinExistence type="predicted"/>
<dbReference type="EMBL" id="RCMV01000282">
    <property type="protein sequence ID" value="KAG3220069.1"/>
    <property type="molecule type" value="Genomic_DNA"/>
</dbReference>
<evidence type="ECO:0000313" key="3">
    <source>
        <dbReference type="EMBL" id="KAG2937090.1"/>
    </source>
</evidence>